<dbReference type="STRING" id="590646.G3B9R2"/>
<dbReference type="SUPFAM" id="SSF52540">
    <property type="entry name" value="P-loop containing nucleoside triphosphate hydrolases"/>
    <property type="match status" value="1"/>
</dbReference>
<dbReference type="GeneID" id="18249097"/>
<reference evidence="5 6" key="1">
    <citation type="journal article" date="2011" name="Proc. Natl. Acad. Sci. U.S.A.">
        <title>Comparative genomics of xylose-fermenting fungi for enhanced biofuel production.</title>
        <authorList>
            <person name="Wohlbach D.J."/>
            <person name="Kuo A."/>
            <person name="Sato T.K."/>
            <person name="Potts K.M."/>
            <person name="Salamov A.A."/>
            <person name="LaButti K.M."/>
            <person name="Sun H."/>
            <person name="Clum A."/>
            <person name="Pangilinan J.L."/>
            <person name="Lindquist E.A."/>
            <person name="Lucas S."/>
            <person name="Lapidus A."/>
            <person name="Jin M."/>
            <person name="Gunawan C."/>
            <person name="Balan V."/>
            <person name="Dale B.E."/>
            <person name="Jeffries T.W."/>
            <person name="Zinkel R."/>
            <person name="Barry K.W."/>
            <person name="Grigoriev I.V."/>
            <person name="Gasch A.P."/>
        </authorList>
    </citation>
    <scope>NUCLEOTIDE SEQUENCE [LARGE SCALE GENOMIC DNA]</scope>
    <source>
        <strain evidence="6">ATCC 10573 / BCRC 21748 / CBS 615 / JCM 9827 / NBRC 10315 / NRRL Y-1498 / VKM Y-70</strain>
    </source>
</reference>
<organism evidence="6">
    <name type="scientific">Candida tenuis (strain ATCC 10573 / BCRC 21748 / CBS 615 / JCM 9827 / NBRC 10315 / NRRL Y-1498 / VKM Y-70)</name>
    <name type="common">Yeast</name>
    <name type="synonym">Yamadazyma tenuis</name>
    <dbReference type="NCBI Taxonomy" id="590646"/>
    <lineage>
        <taxon>Eukaryota</taxon>
        <taxon>Fungi</taxon>
        <taxon>Dikarya</taxon>
        <taxon>Ascomycota</taxon>
        <taxon>Saccharomycotina</taxon>
        <taxon>Pichiomycetes</taxon>
        <taxon>Debaryomycetaceae</taxon>
        <taxon>Yamadazyma</taxon>
    </lineage>
</organism>
<proteinExistence type="predicted"/>
<dbReference type="AlphaFoldDB" id="G3B9R2"/>
<evidence type="ECO:0000313" key="6">
    <source>
        <dbReference type="Proteomes" id="UP000000707"/>
    </source>
</evidence>
<dbReference type="Gene3D" id="3.40.50.300">
    <property type="entry name" value="P-loop containing nucleotide triphosphate hydrolases"/>
    <property type="match status" value="1"/>
</dbReference>
<dbReference type="PROSITE" id="PS51883">
    <property type="entry name" value="OBG"/>
    <property type="match status" value="1"/>
</dbReference>
<dbReference type="PROSITE" id="PS51710">
    <property type="entry name" value="G_OBG"/>
    <property type="match status" value="1"/>
</dbReference>
<dbReference type="OrthoDB" id="347018at2759"/>
<gene>
    <name evidence="5" type="ORF">CANTEDRAFT_125328</name>
</gene>
<dbReference type="Pfam" id="PF01018">
    <property type="entry name" value="GTP1_OBG"/>
    <property type="match status" value="2"/>
</dbReference>
<name>G3B9R2_CANTC</name>
<evidence type="ECO:0000259" key="3">
    <source>
        <dbReference type="PROSITE" id="PS51710"/>
    </source>
</evidence>
<dbReference type="HOGENOM" id="CLU_011747_2_6_1"/>
<dbReference type="SUPFAM" id="SSF82051">
    <property type="entry name" value="Obg GTP-binding protein N-terminal domain"/>
    <property type="match status" value="1"/>
</dbReference>
<protein>
    <submittedName>
        <fullName evidence="5">Uncharacterized protein</fullName>
    </submittedName>
</protein>
<evidence type="ECO:0000313" key="5">
    <source>
        <dbReference type="EMBL" id="EGV61949.1"/>
    </source>
</evidence>
<dbReference type="PANTHER" id="PTHR11702">
    <property type="entry name" value="DEVELOPMENTALLY REGULATED GTP-BINDING PROTEIN-RELATED"/>
    <property type="match status" value="1"/>
</dbReference>
<dbReference type="PRINTS" id="PR00326">
    <property type="entry name" value="GTP1OBG"/>
</dbReference>
<evidence type="ECO:0000256" key="1">
    <source>
        <dbReference type="ARBA" id="ARBA00022741"/>
    </source>
</evidence>
<sequence length="531" mass="59901">MLKSFSKTFGCGFHTRRPLRNNHSWLEEISVKQESPSLPTSSFIIKNEEDVVNEINDIPLQVIDLDENNRFLFRQLGEDDFGFGRTLVKLSDYFFGNTHQSMNAIMGEKSIKRAQKVERKAFQDLKVIRVSSGKGGNGAISFFRDANQPSGPPDGGDGGSGGNVYLKVVETMGSLHRIRRTYVAKGGQPGKGSQLDGKRGEDVLIEVPKGTTLRWIPDPLVLRESFKTTNKQSTWLEILTSYSGQYIQFFRNSFKPGEGWLFSEHDEEYFKERDFFVKLDETVQGYDQEIINEELTEDYFPILGMDLDDVTDKPILLLKGGRGGMGNMNFLTKDVRNPRFAKKGRDGNVQFFLLELKLIADLGLVGLPNAGKSSLLRSISRARPRVGHWEFTTLQPTIGTIYTTIDKDPFTVADIPGIIKGASENKGMGLDFLRHIERCKGLVFVVSLEKSPIEDLRILIEELGETKLKNKRKLIIATKADLNDNNKTYTKFKEYIETHLNIEGEVWNIVPVCAPQNQNIEKCIALMSQIA</sequence>
<evidence type="ECO:0000259" key="4">
    <source>
        <dbReference type="PROSITE" id="PS51883"/>
    </source>
</evidence>
<dbReference type="Gene3D" id="2.70.210.12">
    <property type="entry name" value="GTP1/OBG domain"/>
    <property type="match status" value="1"/>
</dbReference>
<dbReference type="GO" id="GO:0042254">
    <property type="term" value="P:ribosome biogenesis"/>
    <property type="evidence" value="ECO:0007669"/>
    <property type="project" value="UniProtKB-UniRule"/>
</dbReference>
<dbReference type="EMBL" id="GL996527">
    <property type="protein sequence ID" value="EGV61949.1"/>
    <property type="molecule type" value="Genomic_DNA"/>
</dbReference>
<feature type="domain" description="OBG-type G" evidence="3">
    <location>
        <begin position="360"/>
        <end position="531"/>
    </location>
</feature>
<dbReference type="GO" id="GO:0003924">
    <property type="term" value="F:GTPase activity"/>
    <property type="evidence" value="ECO:0007669"/>
    <property type="project" value="InterPro"/>
</dbReference>
<dbReference type="eggNOG" id="KOG1489">
    <property type="taxonomic scope" value="Eukaryota"/>
</dbReference>
<dbReference type="InterPro" id="IPR006169">
    <property type="entry name" value="GTP1_OBG_dom"/>
</dbReference>
<accession>G3B9R2</accession>
<feature type="domain" description="Obg" evidence="4">
    <location>
        <begin position="120"/>
        <end position="359"/>
    </location>
</feature>
<keyword evidence="6" id="KW-1185">Reference proteome</keyword>
<keyword evidence="2" id="KW-0342">GTP-binding</keyword>
<dbReference type="CDD" id="cd01898">
    <property type="entry name" value="Obg"/>
    <property type="match status" value="1"/>
</dbReference>
<dbReference type="InterPro" id="IPR036726">
    <property type="entry name" value="GTP1_OBG_dom_sf"/>
</dbReference>
<dbReference type="InterPro" id="IPR006073">
    <property type="entry name" value="GTP-bd"/>
</dbReference>
<dbReference type="InterPro" id="IPR045086">
    <property type="entry name" value="OBG_GTPase"/>
</dbReference>
<dbReference type="Proteomes" id="UP000000707">
    <property type="component" value="Unassembled WGS sequence"/>
</dbReference>
<dbReference type="InterPro" id="IPR027417">
    <property type="entry name" value="P-loop_NTPase"/>
</dbReference>
<evidence type="ECO:0000256" key="2">
    <source>
        <dbReference type="ARBA" id="ARBA00023134"/>
    </source>
</evidence>
<dbReference type="KEGG" id="cten:18249097"/>
<dbReference type="PANTHER" id="PTHR11702:SF31">
    <property type="entry name" value="MITOCHONDRIAL RIBOSOME-ASSOCIATED GTPASE 2"/>
    <property type="match status" value="1"/>
</dbReference>
<dbReference type="GO" id="GO:0005739">
    <property type="term" value="C:mitochondrion"/>
    <property type="evidence" value="ECO:0007669"/>
    <property type="project" value="TreeGrafter"/>
</dbReference>
<keyword evidence="1" id="KW-0547">Nucleotide-binding</keyword>
<dbReference type="InterPro" id="IPR031167">
    <property type="entry name" value="G_OBG"/>
</dbReference>
<dbReference type="Pfam" id="PF01926">
    <property type="entry name" value="MMR_HSR1"/>
    <property type="match status" value="1"/>
</dbReference>
<dbReference type="GO" id="GO:0005525">
    <property type="term" value="F:GTP binding"/>
    <property type="evidence" value="ECO:0007669"/>
    <property type="project" value="UniProtKB-KW"/>
</dbReference>